<organism evidence="2 3">
    <name type="scientific">Natrarchaeobaculum aegyptiacum</name>
    <dbReference type="NCBI Taxonomy" id="745377"/>
    <lineage>
        <taxon>Archaea</taxon>
        <taxon>Methanobacteriati</taxon>
        <taxon>Methanobacteriota</taxon>
        <taxon>Stenosarchaea group</taxon>
        <taxon>Halobacteria</taxon>
        <taxon>Halobacteriales</taxon>
        <taxon>Natrialbaceae</taxon>
        <taxon>Natrarchaeobaculum</taxon>
    </lineage>
</organism>
<keyword evidence="3" id="KW-1185">Reference proteome</keyword>
<proteinExistence type="predicted"/>
<dbReference type="InterPro" id="IPR017926">
    <property type="entry name" value="GATASE"/>
</dbReference>
<name>A0A2Z2HWD0_9EURY</name>
<dbReference type="PROSITE" id="PS51273">
    <property type="entry name" value="GATASE_TYPE_1"/>
    <property type="match status" value="1"/>
</dbReference>
<dbReference type="InterPro" id="IPR044992">
    <property type="entry name" value="ChyE-like"/>
</dbReference>
<dbReference type="InterPro" id="IPR029062">
    <property type="entry name" value="Class_I_gatase-like"/>
</dbReference>
<feature type="domain" description="Glutamine amidotransferase" evidence="1">
    <location>
        <begin position="45"/>
        <end position="182"/>
    </location>
</feature>
<dbReference type="Gene3D" id="3.40.50.880">
    <property type="match status" value="1"/>
</dbReference>
<dbReference type="EMBL" id="CP019893">
    <property type="protein sequence ID" value="ARS89234.1"/>
    <property type="molecule type" value="Genomic_DNA"/>
</dbReference>
<dbReference type="Proteomes" id="UP000250088">
    <property type="component" value="Chromosome"/>
</dbReference>
<dbReference type="GeneID" id="32893490"/>
<dbReference type="KEGG" id="naj:B1756_05390"/>
<dbReference type="Pfam" id="PF00117">
    <property type="entry name" value="GATase"/>
    <property type="match status" value="1"/>
</dbReference>
<dbReference type="GO" id="GO:0005829">
    <property type="term" value="C:cytosol"/>
    <property type="evidence" value="ECO:0007669"/>
    <property type="project" value="TreeGrafter"/>
</dbReference>
<evidence type="ECO:0000313" key="3">
    <source>
        <dbReference type="Proteomes" id="UP000250088"/>
    </source>
</evidence>
<protein>
    <submittedName>
        <fullName evidence="2">GMP synthase</fullName>
    </submittedName>
</protein>
<dbReference type="OrthoDB" id="3321at2157"/>
<dbReference type="SUPFAM" id="SSF52317">
    <property type="entry name" value="Class I glutamine amidotransferase-like"/>
    <property type="match status" value="1"/>
</dbReference>
<dbReference type="AlphaFoldDB" id="A0A2Z2HWD0"/>
<gene>
    <name evidence="2" type="ORF">B1756_05390</name>
</gene>
<dbReference type="PANTHER" id="PTHR42695">
    <property type="entry name" value="GLUTAMINE AMIDOTRANSFERASE YLR126C-RELATED"/>
    <property type="match status" value="1"/>
</dbReference>
<evidence type="ECO:0000259" key="1">
    <source>
        <dbReference type="Pfam" id="PF00117"/>
    </source>
</evidence>
<accession>A0A2Z2HWD0</accession>
<sequence length="224" mass="24256">MAPPRLVVVHNEVDSDATFHCEALEGALPATSTIAVDYPAGERPALGSADGVVLSGSTAGVYEVGENPWIDEQQALVRELIERRIPTLGVCFGHQLVNAALGGTVEADELRCRPVAVEFADDSLFRNVSSVVPAVHGDVVTHPGDDLEVIASAEHARVFATRHREAPLWTVQFHPELTAAHRDRLEAAFPWREGEHGLEEVTASRVLENFVNFVTERAGRANAE</sequence>
<reference evidence="3" key="1">
    <citation type="submission" date="2017-02" db="EMBL/GenBank/DDBJ databases">
        <title>Natronthermophilus aegyptiacus gen. nov.,sp. nov., an aerobic, extremely halophilic alkalithermophilic archaeon isolated from the athalassohaline Wadi An Natrun, Egypt.</title>
        <authorList>
            <person name="Zhao B."/>
        </authorList>
    </citation>
    <scope>NUCLEOTIDE SEQUENCE [LARGE SCALE GENOMIC DNA]</scope>
    <source>
        <strain evidence="3">JW/NM-HA 15</strain>
    </source>
</reference>
<dbReference type="RefSeq" id="WP_086887617.1">
    <property type="nucleotide sequence ID" value="NZ_CP019893.1"/>
</dbReference>
<dbReference type="PANTHER" id="PTHR42695:SF5">
    <property type="entry name" value="GLUTAMINE AMIDOTRANSFERASE YLR126C-RELATED"/>
    <property type="match status" value="1"/>
</dbReference>
<evidence type="ECO:0000313" key="2">
    <source>
        <dbReference type="EMBL" id="ARS89234.1"/>
    </source>
</evidence>